<comment type="caution">
    <text evidence="2">The sequence shown here is derived from an EMBL/GenBank/DDBJ whole genome shotgun (WGS) entry which is preliminary data.</text>
</comment>
<evidence type="ECO:0000313" key="2">
    <source>
        <dbReference type="EMBL" id="KKN10834.1"/>
    </source>
</evidence>
<protein>
    <recommendedName>
        <fullName evidence="1">Methylene-tetrahydrofolate reductase C-terminal-like domain-containing protein</fullName>
    </recommendedName>
</protein>
<evidence type="ECO:0000259" key="1">
    <source>
        <dbReference type="Pfam" id="PF12225"/>
    </source>
</evidence>
<dbReference type="EMBL" id="LAZR01004199">
    <property type="protein sequence ID" value="KKN10834.1"/>
    <property type="molecule type" value="Genomic_DNA"/>
</dbReference>
<reference evidence="2" key="1">
    <citation type="journal article" date="2015" name="Nature">
        <title>Complex archaea that bridge the gap between prokaryotes and eukaryotes.</title>
        <authorList>
            <person name="Spang A."/>
            <person name="Saw J.H."/>
            <person name="Jorgensen S.L."/>
            <person name="Zaremba-Niedzwiedzka K."/>
            <person name="Martijn J."/>
            <person name="Lind A.E."/>
            <person name="van Eijk R."/>
            <person name="Schleper C."/>
            <person name="Guy L."/>
            <person name="Ettema T.J."/>
        </authorList>
    </citation>
    <scope>NUCLEOTIDE SEQUENCE</scope>
</reference>
<accession>A0A0F9MYR2</accession>
<feature type="domain" description="Methylene-tetrahydrofolate reductase C-terminal-like" evidence="1">
    <location>
        <begin position="117"/>
        <end position="210"/>
    </location>
</feature>
<dbReference type="InterPro" id="IPR022026">
    <property type="entry name" value="DUF5981"/>
</dbReference>
<dbReference type="Pfam" id="PF12225">
    <property type="entry name" value="DUF5981"/>
    <property type="match status" value="1"/>
</dbReference>
<sequence>MTIITTKKPFEEVLGALKNVNKIGLVSCGSCAAMCQTGGTEGAKEMVEKLEQDGFEVVVTMVPEEVCDNRVMMKDFRKIEEDLQDIDAILTLSCGLGVASISQVLSRKHPDIPVFIATNTEFMGVTERIGRFYMRCRGCGSCLLNETGGICPITTCAKSLMNGPCGGMVRGKCEVGNYEKDCGWVLIFNRLKDLGRLDLFTKLRDPVDWSESGHQREVVWR</sequence>
<proteinExistence type="predicted"/>
<dbReference type="PANTHER" id="PTHR38755:SF1">
    <property type="entry name" value="METHYLENE-TETRAHYDROFOLATE REDUCTASE C-TERMINAL DOMAIN-CONTAINING PROTEIN"/>
    <property type="match status" value="1"/>
</dbReference>
<organism evidence="2">
    <name type="scientific">marine sediment metagenome</name>
    <dbReference type="NCBI Taxonomy" id="412755"/>
    <lineage>
        <taxon>unclassified sequences</taxon>
        <taxon>metagenomes</taxon>
        <taxon>ecological metagenomes</taxon>
    </lineage>
</organism>
<gene>
    <name evidence="2" type="ORF">LCGC14_1032630</name>
</gene>
<name>A0A0F9MYR2_9ZZZZ</name>
<dbReference type="PANTHER" id="PTHR38755">
    <property type="entry name" value="5,10-METHYLENETETRAHYDROFOLATE REDUCTASE"/>
    <property type="match status" value="1"/>
</dbReference>
<dbReference type="AlphaFoldDB" id="A0A0F9MYR2"/>